<evidence type="ECO:0000259" key="5">
    <source>
        <dbReference type="Pfam" id="PF13407"/>
    </source>
</evidence>
<dbReference type="AlphaFoldDB" id="A0A4U1IF54"/>
<comment type="subcellular location">
    <subcellularLocation>
        <location evidence="1">Cell envelope</location>
    </subcellularLocation>
</comment>
<dbReference type="InterPro" id="IPR025997">
    <property type="entry name" value="SBP_2_dom"/>
</dbReference>
<reference evidence="6 7" key="1">
    <citation type="submission" date="2019-04" db="EMBL/GenBank/DDBJ databases">
        <title>Trinickia sp. 7GSK02, isolated from subtropical forest soil.</title>
        <authorList>
            <person name="Gao Z.-H."/>
            <person name="Qiu L.-H."/>
        </authorList>
    </citation>
    <scope>NUCLEOTIDE SEQUENCE [LARGE SCALE GENOMIC DNA]</scope>
    <source>
        <strain evidence="6 7">7GSK02</strain>
    </source>
</reference>
<comment type="caution">
    <text evidence="6">The sequence shown here is derived from an EMBL/GenBank/DDBJ whole genome shotgun (WGS) entry which is preliminary data.</text>
</comment>
<proteinExistence type="inferred from homology"/>
<protein>
    <submittedName>
        <fullName evidence="6">Sugar ABC transporter substrate-binding protein</fullName>
    </submittedName>
</protein>
<dbReference type="InterPro" id="IPR028082">
    <property type="entry name" value="Peripla_BP_I"/>
</dbReference>
<dbReference type="PANTHER" id="PTHR46847">
    <property type="entry name" value="D-ALLOSE-BINDING PERIPLASMIC PROTEIN-RELATED"/>
    <property type="match status" value="1"/>
</dbReference>
<gene>
    <name evidence="6" type="ORF">FAZ69_01305</name>
</gene>
<dbReference type="RefSeq" id="WP_136892130.1">
    <property type="nucleotide sequence ID" value="NZ_SWJE01000001.1"/>
</dbReference>
<dbReference type="Gene3D" id="3.40.50.2300">
    <property type="match status" value="2"/>
</dbReference>
<dbReference type="PANTHER" id="PTHR46847:SF1">
    <property type="entry name" value="D-ALLOSE-BINDING PERIPLASMIC PROTEIN-RELATED"/>
    <property type="match status" value="1"/>
</dbReference>
<evidence type="ECO:0000256" key="1">
    <source>
        <dbReference type="ARBA" id="ARBA00004196"/>
    </source>
</evidence>
<dbReference type="SUPFAM" id="SSF53822">
    <property type="entry name" value="Periplasmic binding protein-like I"/>
    <property type="match status" value="1"/>
</dbReference>
<accession>A0A4U1IF54</accession>
<keyword evidence="3 4" id="KW-0732">Signal</keyword>
<comment type="similarity">
    <text evidence="2">Belongs to the bacterial solute-binding protein 2 family.</text>
</comment>
<evidence type="ECO:0000256" key="3">
    <source>
        <dbReference type="ARBA" id="ARBA00022729"/>
    </source>
</evidence>
<evidence type="ECO:0000256" key="2">
    <source>
        <dbReference type="ARBA" id="ARBA00007639"/>
    </source>
</evidence>
<dbReference type="Pfam" id="PF13407">
    <property type="entry name" value="Peripla_BP_4"/>
    <property type="match status" value="1"/>
</dbReference>
<dbReference type="CDD" id="cd06301">
    <property type="entry name" value="PBP1_rhizopine_binding-like"/>
    <property type="match status" value="1"/>
</dbReference>
<dbReference type="OrthoDB" id="9769193at2"/>
<evidence type="ECO:0000313" key="6">
    <source>
        <dbReference type="EMBL" id="TKC92349.1"/>
    </source>
</evidence>
<feature type="signal peptide" evidence="4">
    <location>
        <begin position="1"/>
        <end position="23"/>
    </location>
</feature>
<dbReference type="EMBL" id="SWJE01000001">
    <property type="protein sequence ID" value="TKC92349.1"/>
    <property type="molecule type" value="Genomic_DNA"/>
</dbReference>
<organism evidence="6 7">
    <name type="scientific">Trinickia terrae</name>
    <dbReference type="NCBI Taxonomy" id="2571161"/>
    <lineage>
        <taxon>Bacteria</taxon>
        <taxon>Pseudomonadati</taxon>
        <taxon>Pseudomonadota</taxon>
        <taxon>Betaproteobacteria</taxon>
        <taxon>Burkholderiales</taxon>
        <taxon>Burkholderiaceae</taxon>
        <taxon>Trinickia</taxon>
    </lineage>
</organism>
<sequence length="308" mass="32675">MNRWIQSLCAFSLASMAPIAALANPTIGVSMAHFDDNFLTTVRNAMAAEGKAQNVTLDFEDAQGDVGRQVSQVESFVSQRVSAIIVNPADASATKRMTDTARRAGIPIVYVNRKPDEPMGGGAYFVGSDSLVAGHLQMDYLAKQMKGQGNVAIMLGELSTDATRDRTKGVKDIVAKNPGIHVVEEQTANFDRSQGINLVSQWLSAGKKFNAIAANNDEMALGALIAMKQAGVSPKDVLVGGVDATKDALNAMAKGDLAVTVFQDGRGQGAQAVDAALKVAGGDKSVPKETWIPYQLVTPDNYKTFLNK</sequence>
<dbReference type="GO" id="GO:0030246">
    <property type="term" value="F:carbohydrate binding"/>
    <property type="evidence" value="ECO:0007669"/>
    <property type="project" value="UniProtKB-ARBA"/>
</dbReference>
<evidence type="ECO:0000313" key="7">
    <source>
        <dbReference type="Proteomes" id="UP000305539"/>
    </source>
</evidence>
<dbReference type="GO" id="GO:0030313">
    <property type="term" value="C:cell envelope"/>
    <property type="evidence" value="ECO:0007669"/>
    <property type="project" value="UniProtKB-SubCell"/>
</dbReference>
<dbReference type="Proteomes" id="UP000305539">
    <property type="component" value="Unassembled WGS sequence"/>
</dbReference>
<feature type="domain" description="Periplasmic binding protein" evidence="5">
    <location>
        <begin position="27"/>
        <end position="283"/>
    </location>
</feature>
<name>A0A4U1IF54_9BURK</name>
<feature type="chain" id="PRO_5021002631" evidence="4">
    <location>
        <begin position="24"/>
        <end position="308"/>
    </location>
</feature>
<keyword evidence="7" id="KW-1185">Reference proteome</keyword>
<evidence type="ECO:0000256" key="4">
    <source>
        <dbReference type="SAM" id="SignalP"/>
    </source>
</evidence>